<sequence>MSYYAVLELSTQASPEDIRRAYRRLVLSTHPDRTPDPAQHRRYLAINEAYETLSDPARRAAYDAALARAHHRPTAPAVSPEASRRPPPVEFRRGQWRTILKTQRFDYGPYVAPARRWCQLLLVLPLLVLLDFYGPRRTVTATFDAIAVQRSPDTMLRYSISTSNGSFVTPLEVPNDVPAFQLRVSWLFRFVHEARLPDGRMLPLEPEMGSMVFFVGLLALLAATAQWPQLSAGAVVNLSIVASVVGLIALLLALTT</sequence>
<evidence type="ECO:0000313" key="3">
    <source>
        <dbReference type="EMBL" id="WBO83657.1"/>
    </source>
</evidence>
<keyword evidence="1" id="KW-0472">Membrane</keyword>
<organism evidence="3 4">
    <name type="scientific">Hymenobacter yonginensis</name>
    <dbReference type="NCBI Taxonomy" id="748197"/>
    <lineage>
        <taxon>Bacteria</taxon>
        <taxon>Pseudomonadati</taxon>
        <taxon>Bacteroidota</taxon>
        <taxon>Cytophagia</taxon>
        <taxon>Cytophagales</taxon>
        <taxon>Hymenobacteraceae</taxon>
        <taxon>Hymenobacter</taxon>
    </lineage>
</organism>
<reference evidence="3 4" key="1">
    <citation type="journal article" date="2011" name="Int. J. Syst. Evol. Microbiol.">
        <title>Hymenobacter yonginensis sp. nov., isolated from a mesotrophic artificial lake.</title>
        <authorList>
            <person name="Joung Y."/>
            <person name="Cho S.H."/>
            <person name="Kim H."/>
            <person name="Kim S.B."/>
            <person name="Joh K."/>
        </authorList>
    </citation>
    <scope>NUCLEOTIDE SEQUENCE [LARGE SCALE GENOMIC DNA]</scope>
    <source>
        <strain evidence="3 4">KCTC 22745</strain>
    </source>
</reference>
<dbReference type="Pfam" id="PF00226">
    <property type="entry name" value="DnaJ"/>
    <property type="match status" value="1"/>
</dbReference>
<dbReference type="RefSeq" id="WP_270126056.1">
    <property type="nucleotide sequence ID" value="NZ_CP115396.1"/>
</dbReference>
<evidence type="ECO:0000256" key="1">
    <source>
        <dbReference type="SAM" id="Phobius"/>
    </source>
</evidence>
<dbReference type="PROSITE" id="PS50076">
    <property type="entry name" value="DNAJ_2"/>
    <property type="match status" value="1"/>
</dbReference>
<feature type="domain" description="J" evidence="2">
    <location>
        <begin position="2"/>
        <end position="66"/>
    </location>
</feature>
<keyword evidence="1" id="KW-1133">Transmembrane helix</keyword>
<dbReference type="SUPFAM" id="SSF46565">
    <property type="entry name" value="Chaperone J-domain"/>
    <property type="match status" value="1"/>
</dbReference>
<dbReference type="InterPro" id="IPR050817">
    <property type="entry name" value="DjlA_DnaK_co-chaperone"/>
</dbReference>
<dbReference type="PRINTS" id="PR00625">
    <property type="entry name" value="JDOMAIN"/>
</dbReference>
<evidence type="ECO:0000313" key="4">
    <source>
        <dbReference type="Proteomes" id="UP001211872"/>
    </source>
</evidence>
<name>A0ABY7PK99_9BACT</name>
<dbReference type="Gene3D" id="1.10.287.110">
    <property type="entry name" value="DnaJ domain"/>
    <property type="match status" value="1"/>
</dbReference>
<dbReference type="PANTHER" id="PTHR24074">
    <property type="entry name" value="CO-CHAPERONE PROTEIN DJLA"/>
    <property type="match status" value="1"/>
</dbReference>
<dbReference type="Proteomes" id="UP001211872">
    <property type="component" value="Chromosome"/>
</dbReference>
<dbReference type="EMBL" id="CP115396">
    <property type="protein sequence ID" value="WBO83657.1"/>
    <property type="molecule type" value="Genomic_DNA"/>
</dbReference>
<feature type="transmembrane region" description="Helical" evidence="1">
    <location>
        <begin position="210"/>
        <end position="228"/>
    </location>
</feature>
<protein>
    <submittedName>
        <fullName evidence="3">J domain-containing protein</fullName>
    </submittedName>
</protein>
<dbReference type="CDD" id="cd06257">
    <property type="entry name" value="DnaJ"/>
    <property type="match status" value="1"/>
</dbReference>
<gene>
    <name evidence="3" type="ORF">O9Z63_14890</name>
</gene>
<dbReference type="InterPro" id="IPR001623">
    <property type="entry name" value="DnaJ_domain"/>
</dbReference>
<accession>A0ABY7PK99</accession>
<proteinExistence type="predicted"/>
<dbReference type="InterPro" id="IPR036869">
    <property type="entry name" value="J_dom_sf"/>
</dbReference>
<evidence type="ECO:0000259" key="2">
    <source>
        <dbReference type="PROSITE" id="PS50076"/>
    </source>
</evidence>
<keyword evidence="1" id="KW-0812">Transmembrane</keyword>
<feature type="transmembrane region" description="Helical" evidence="1">
    <location>
        <begin position="234"/>
        <end position="254"/>
    </location>
</feature>
<keyword evidence="4" id="KW-1185">Reference proteome</keyword>
<dbReference type="SMART" id="SM00271">
    <property type="entry name" value="DnaJ"/>
    <property type="match status" value="1"/>
</dbReference>